<protein>
    <recommendedName>
        <fullName evidence="5">Collagen-like protein</fullName>
    </recommendedName>
</protein>
<evidence type="ECO:0008006" key="5">
    <source>
        <dbReference type="Google" id="ProtNLM"/>
    </source>
</evidence>
<evidence type="ECO:0000256" key="1">
    <source>
        <dbReference type="SAM" id="MobiDB-lite"/>
    </source>
</evidence>
<feature type="compositionally biased region" description="Low complexity" evidence="1">
    <location>
        <begin position="67"/>
        <end position="82"/>
    </location>
</feature>
<feature type="signal peptide" evidence="2">
    <location>
        <begin position="1"/>
        <end position="28"/>
    </location>
</feature>
<organism evidence="3 4">
    <name type="scientific">Nocardioides eburneiflavus</name>
    <dbReference type="NCBI Taxonomy" id="2518372"/>
    <lineage>
        <taxon>Bacteria</taxon>
        <taxon>Bacillati</taxon>
        <taxon>Actinomycetota</taxon>
        <taxon>Actinomycetes</taxon>
        <taxon>Propionibacteriales</taxon>
        <taxon>Nocardioidaceae</taxon>
        <taxon>Nocardioides</taxon>
    </lineage>
</organism>
<feature type="region of interest" description="Disordered" evidence="1">
    <location>
        <begin position="58"/>
        <end position="82"/>
    </location>
</feature>
<dbReference type="AlphaFoldDB" id="A0A4Z1CDE9"/>
<sequence length="170" mass="16432">MKPTARTALAVIVAVVALVVSAGAGATAARLITGKDIRDGTVTSADVKNRSLKAKDFSARAKSKLRGPAGATGATGATGPQGAPGLSGFEVVTRTVSIPALGGTASVSAACPAGKKAISATAGYAAPLAGLLSQVTRTSDTAFEATGLSAAGILVDQVLTLDVVCATVPG</sequence>
<comment type="caution">
    <text evidence="3">The sequence shown here is derived from an EMBL/GenBank/DDBJ whole genome shotgun (WGS) entry which is preliminary data.</text>
</comment>
<gene>
    <name evidence="3" type="ORF">EXE59_03650</name>
</gene>
<reference evidence="3 4" key="1">
    <citation type="submission" date="2019-04" db="EMBL/GenBank/DDBJ databases">
        <title>Three New Species of Nocardioides, Nocardioides euryhalodurans sp. nov., Nocardioides seonyuensis sp. nov. and Nocardioides eburneoflavus sp. nov. Isolated from Soil.</title>
        <authorList>
            <person name="Roh S.G."/>
            <person name="Lee C."/>
            <person name="Kim M.-K."/>
            <person name="Kim S.B."/>
        </authorList>
    </citation>
    <scope>NUCLEOTIDE SEQUENCE [LARGE SCALE GENOMIC DNA]</scope>
    <source>
        <strain evidence="3 4">MMS17-SY213</strain>
    </source>
</reference>
<evidence type="ECO:0000313" key="4">
    <source>
        <dbReference type="Proteomes" id="UP000297496"/>
    </source>
</evidence>
<name>A0A4Z1CDE9_9ACTN</name>
<dbReference type="EMBL" id="SRRO01000001">
    <property type="protein sequence ID" value="TGN63138.1"/>
    <property type="molecule type" value="Genomic_DNA"/>
</dbReference>
<dbReference type="Proteomes" id="UP000297496">
    <property type="component" value="Unassembled WGS sequence"/>
</dbReference>
<evidence type="ECO:0000313" key="3">
    <source>
        <dbReference type="EMBL" id="TGN63138.1"/>
    </source>
</evidence>
<evidence type="ECO:0000256" key="2">
    <source>
        <dbReference type="SAM" id="SignalP"/>
    </source>
</evidence>
<dbReference type="RefSeq" id="WP_135837680.1">
    <property type="nucleotide sequence ID" value="NZ_SRRO01000001.1"/>
</dbReference>
<dbReference type="OrthoDB" id="3790722at2"/>
<keyword evidence="2" id="KW-0732">Signal</keyword>
<accession>A0A4Z1CDE9</accession>
<keyword evidence="4" id="KW-1185">Reference proteome</keyword>
<proteinExistence type="predicted"/>
<feature type="chain" id="PRO_5021389298" description="Collagen-like protein" evidence="2">
    <location>
        <begin position="29"/>
        <end position="170"/>
    </location>
</feature>